<dbReference type="KEGG" id="maqu:Maq22A_1p32925"/>
<feature type="compositionally biased region" description="Low complexity" evidence="1">
    <location>
        <begin position="98"/>
        <end position="126"/>
    </location>
</feature>
<sequence>MIARLHRILVAALLGALMGLGVIRALFGGRPKARIAAPDRGRDLVAVPVPVARTAGRRRMAAAGLAGLLLASGAAWIVLLDPDARPRPGSTTQEGRGRPLAALSPARPGGGAAPAPQADMPAGPAPRDAVPTPGAGADAQGRVTATPPAPSFDVVRVEPNGDAVIAGRAAPNATVELLVDGRPVASARADAAGRFAVTPRALPSGGSEVTLRAVDADGREQRSPVRVAVVVAPAKDARPLVALTSPDAPTRVLSQPDRAQEARSGTAAEPGRQAPREGEAGRPAGETPSSVSQARADEPEAGAGAVAPPTILSIDSHPGGRLFVTARAPAGAAIRLYLNDTLIAPATVAPDGTVTFTIGRGVKPGAYTVRLDRMDPATGAVRARAEVPFTAPDPADDGGVEYAAPNTAAPGYAAHPGTAPTVPGQGTAEARSGRPAVVDPLETSSTRGRGGDGTAATVHVPEVATARIARGDSLWRISRRAYGEGDRYTVIYDANQDQIRDPDLIYPGQVFVLPSDGASERRD</sequence>
<dbReference type="Pfam" id="PF17936">
    <property type="entry name" value="Big_6"/>
    <property type="match status" value="1"/>
</dbReference>
<dbReference type="RefSeq" id="WP_060850065.1">
    <property type="nucleotide sequence ID" value="NZ_AP014705.1"/>
</dbReference>
<dbReference type="Proteomes" id="UP000061432">
    <property type="component" value="Plasmid pMaq22A_1p"/>
</dbReference>
<feature type="region of interest" description="Disordered" evidence="1">
    <location>
        <begin position="241"/>
        <end position="312"/>
    </location>
</feature>
<keyword evidence="2" id="KW-0812">Transmembrane</keyword>
<dbReference type="InterPro" id="IPR018392">
    <property type="entry name" value="LysM"/>
</dbReference>
<keyword evidence="2" id="KW-1133">Transmembrane helix</keyword>
<organism evidence="4 5">
    <name type="scientific">Methylobacterium aquaticum</name>
    <dbReference type="NCBI Taxonomy" id="270351"/>
    <lineage>
        <taxon>Bacteria</taxon>
        <taxon>Pseudomonadati</taxon>
        <taxon>Pseudomonadota</taxon>
        <taxon>Alphaproteobacteria</taxon>
        <taxon>Hyphomicrobiales</taxon>
        <taxon>Methylobacteriaceae</taxon>
        <taxon>Methylobacterium</taxon>
    </lineage>
</organism>
<dbReference type="InterPro" id="IPR052196">
    <property type="entry name" value="Bact_Kbp"/>
</dbReference>
<feature type="transmembrane region" description="Helical" evidence="2">
    <location>
        <begin position="60"/>
        <end position="79"/>
    </location>
</feature>
<reference evidence="5" key="2">
    <citation type="submission" date="2015-01" db="EMBL/GenBank/DDBJ databases">
        <title>Complete genome sequence of Methylobacterium aquaticum strain 22A.</title>
        <authorList>
            <person name="Tani A."/>
            <person name="Ogura Y."/>
            <person name="Hayashi T."/>
        </authorList>
    </citation>
    <scope>NUCLEOTIDE SEQUENCE [LARGE SCALE GENOMIC DNA]</scope>
    <source>
        <strain evidence="5">MA-22A</strain>
        <plasmid evidence="5">Plasmid pMaq22A_1p DNA</plasmid>
    </source>
</reference>
<evidence type="ECO:0000256" key="2">
    <source>
        <dbReference type="SAM" id="Phobius"/>
    </source>
</evidence>
<dbReference type="InterPro" id="IPR013783">
    <property type="entry name" value="Ig-like_fold"/>
</dbReference>
<dbReference type="EMBL" id="AP014705">
    <property type="protein sequence ID" value="BAQ48887.1"/>
    <property type="molecule type" value="Genomic_DNA"/>
</dbReference>
<feature type="domain" description="LysM" evidence="3">
    <location>
        <begin position="464"/>
        <end position="513"/>
    </location>
</feature>
<keyword evidence="4" id="KW-0614">Plasmid</keyword>
<dbReference type="AlphaFoldDB" id="A0A0C6FP39"/>
<geneLocation type="plasmid" evidence="5">
    <name>pMaq22A_1p DNA</name>
</geneLocation>
<dbReference type="Gene3D" id="3.10.350.10">
    <property type="entry name" value="LysM domain"/>
    <property type="match status" value="1"/>
</dbReference>
<dbReference type="PATRIC" id="fig|270351.10.peg.5899"/>
<dbReference type="Pfam" id="PF01476">
    <property type="entry name" value="LysM"/>
    <property type="match status" value="1"/>
</dbReference>
<reference evidence="4 5" key="1">
    <citation type="journal article" date="2015" name="Genome Announc.">
        <title>Complete Genome Sequence of Methylobacterium aquaticum Strain 22A, Isolated from Racomitrium japonicum Moss.</title>
        <authorList>
            <person name="Tani A."/>
            <person name="Ogura Y."/>
            <person name="Hayashi T."/>
            <person name="Kimbara K."/>
        </authorList>
    </citation>
    <scope>NUCLEOTIDE SEQUENCE [LARGE SCALE GENOMIC DNA]</scope>
    <source>
        <strain evidence="4 5">MA-22A</strain>
        <plasmid evidence="5">Plasmid pMaq22A_1p DNA</plasmid>
    </source>
</reference>
<feature type="region of interest" description="Disordered" evidence="1">
    <location>
        <begin position="406"/>
        <end position="455"/>
    </location>
</feature>
<accession>A0A0C6FP39</accession>
<evidence type="ECO:0000313" key="5">
    <source>
        <dbReference type="Proteomes" id="UP000061432"/>
    </source>
</evidence>
<dbReference type="OrthoDB" id="370541at2"/>
<gene>
    <name evidence="4" type="primary">xkdP</name>
    <name evidence="4" type="ORF">Maq22A_1p32925</name>
</gene>
<evidence type="ECO:0000313" key="4">
    <source>
        <dbReference type="EMBL" id="BAQ48887.1"/>
    </source>
</evidence>
<feature type="region of interest" description="Disordered" evidence="1">
    <location>
        <begin position="86"/>
        <end position="152"/>
    </location>
</feature>
<dbReference type="CDD" id="cd00118">
    <property type="entry name" value="LysM"/>
    <property type="match status" value="1"/>
</dbReference>
<evidence type="ECO:0000256" key="1">
    <source>
        <dbReference type="SAM" id="MobiDB-lite"/>
    </source>
</evidence>
<feature type="transmembrane region" description="Helical" evidence="2">
    <location>
        <begin position="6"/>
        <end position="27"/>
    </location>
</feature>
<evidence type="ECO:0000259" key="3">
    <source>
        <dbReference type="PROSITE" id="PS51782"/>
    </source>
</evidence>
<dbReference type="InterPro" id="IPR036779">
    <property type="entry name" value="LysM_dom_sf"/>
</dbReference>
<keyword evidence="2" id="KW-0472">Membrane</keyword>
<protein>
    <submittedName>
        <fullName evidence="4">Uncharacterized protein containing LysM domain</fullName>
    </submittedName>
</protein>
<dbReference type="Gene3D" id="2.60.40.10">
    <property type="entry name" value="Immunoglobulins"/>
    <property type="match status" value="1"/>
</dbReference>
<dbReference type="InterPro" id="IPR041498">
    <property type="entry name" value="Big_6"/>
</dbReference>
<dbReference type="PROSITE" id="PS51782">
    <property type="entry name" value="LYSM"/>
    <property type="match status" value="1"/>
</dbReference>
<dbReference type="SMART" id="SM00257">
    <property type="entry name" value="LysM"/>
    <property type="match status" value="1"/>
</dbReference>
<dbReference type="PANTHER" id="PTHR34700:SF4">
    <property type="entry name" value="PHAGE-LIKE ELEMENT PBSX PROTEIN XKDP"/>
    <property type="match status" value="1"/>
</dbReference>
<name>A0A0C6FP39_9HYPH</name>
<dbReference type="PANTHER" id="PTHR34700">
    <property type="entry name" value="POTASSIUM BINDING PROTEIN KBP"/>
    <property type="match status" value="1"/>
</dbReference>
<proteinExistence type="predicted"/>